<gene>
    <name evidence="1" type="ORF">RHMOL_Rhmol10G0049400</name>
</gene>
<evidence type="ECO:0000313" key="1">
    <source>
        <dbReference type="EMBL" id="KAI8533936.1"/>
    </source>
</evidence>
<organism evidence="1 2">
    <name type="scientific">Rhododendron molle</name>
    <name type="common">Chinese azalea</name>
    <name type="synonym">Azalea mollis</name>
    <dbReference type="NCBI Taxonomy" id="49168"/>
    <lineage>
        <taxon>Eukaryota</taxon>
        <taxon>Viridiplantae</taxon>
        <taxon>Streptophyta</taxon>
        <taxon>Embryophyta</taxon>
        <taxon>Tracheophyta</taxon>
        <taxon>Spermatophyta</taxon>
        <taxon>Magnoliopsida</taxon>
        <taxon>eudicotyledons</taxon>
        <taxon>Gunneridae</taxon>
        <taxon>Pentapetalae</taxon>
        <taxon>asterids</taxon>
        <taxon>Ericales</taxon>
        <taxon>Ericaceae</taxon>
        <taxon>Ericoideae</taxon>
        <taxon>Rhodoreae</taxon>
        <taxon>Rhododendron</taxon>
    </lineage>
</organism>
<evidence type="ECO:0000313" key="2">
    <source>
        <dbReference type="Proteomes" id="UP001062846"/>
    </source>
</evidence>
<proteinExistence type="predicted"/>
<comment type="caution">
    <text evidence="1">The sequence shown here is derived from an EMBL/GenBank/DDBJ whole genome shotgun (WGS) entry which is preliminary data.</text>
</comment>
<accession>A0ACC0LYX5</accession>
<name>A0ACC0LYX5_RHOML</name>
<dbReference type="EMBL" id="CM046397">
    <property type="protein sequence ID" value="KAI8533936.1"/>
    <property type="molecule type" value="Genomic_DNA"/>
</dbReference>
<sequence length="76" mass="8784">MVAGTNQIVKEALEDCFETQRDWILGFFGKLVCNSSLEAELCGIYRGLTIFWRKVWQMLLLNQILLWLLSSSMKAI</sequence>
<protein>
    <submittedName>
        <fullName evidence="1">Uncharacterized protein</fullName>
    </submittedName>
</protein>
<reference evidence="1" key="1">
    <citation type="submission" date="2022-02" db="EMBL/GenBank/DDBJ databases">
        <title>Plant Genome Project.</title>
        <authorList>
            <person name="Zhang R.-G."/>
        </authorList>
    </citation>
    <scope>NUCLEOTIDE SEQUENCE</scope>
    <source>
        <strain evidence="1">AT1</strain>
    </source>
</reference>
<dbReference type="Proteomes" id="UP001062846">
    <property type="component" value="Chromosome 10"/>
</dbReference>
<keyword evidence="2" id="KW-1185">Reference proteome</keyword>